<feature type="region of interest" description="Disordered" evidence="1">
    <location>
        <begin position="1"/>
        <end position="20"/>
    </location>
</feature>
<reference evidence="2 3" key="1">
    <citation type="journal article" date="2019" name="Nat. Ecol. Evol.">
        <title>Megaphylogeny resolves global patterns of mushroom evolution.</title>
        <authorList>
            <person name="Varga T."/>
            <person name="Krizsan K."/>
            <person name="Foldi C."/>
            <person name="Dima B."/>
            <person name="Sanchez-Garcia M."/>
            <person name="Sanchez-Ramirez S."/>
            <person name="Szollosi G.J."/>
            <person name="Szarkandi J.G."/>
            <person name="Papp V."/>
            <person name="Albert L."/>
            <person name="Andreopoulos W."/>
            <person name="Angelini C."/>
            <person name="Antonin V."/>
            <person name="Barry K.W."/>
            <person name="Bougher N.L."/>
            <person name="Buchanan P."/>
            <person name="Buyck B."/>
            <person name="Bense V."/>
            <person name="Catcheside P."/>
            <person name="Chovatia M."/>
            <person name="Cooper J."/>
            <person name="Damon W."/>
            <person name="Desjardin D."/>
            <person name="Finy P."/>
            <person name="Geml J."/>
            <person name="Haridas S."/>
            <person name="Hughes K."/>
            <person name="Justo A."/>
            <person name="Karasinski D."/>
            <person name="Kautmanova I."/>
            <person name="Kiss B."/>
            <person name="Kocsube S."/>
            <person name="Kotiranta H."/>
            <person name="LaButti K.M."/>
            <person name="Lechner B.E."/>
            <person name="Liimatainen K."/>
            <person name="Lipzen A."/>
            <person name="Lukacs Z."/>
            <person name="Mihaltcheva S."/>
            <person name="Morgado L.N."/>
            <person name="Niskanen T."/>
            <person name="Noordeloos M.E."/>
            <person name="Ohm R.A."/>
            <person name="Ortiz-Santana B."/>
            <person name="Ovrebo C."/>
            <person name="Racz N."/>
            <person name="Riley R."/>
            <person name="Savchenko A."/>
            <person name="Shiryaev A."/>
            <person name="Soop K."/>
            <person name="Spirin V."/>
            <person name="Szebenyi C."/>
            <person name="Tomsovsky M."/>
            <person name="Tulloss R.E."/>
            <person name="Uehling J."/>
            <person name="Grigoriev I.V."/>
            <person name="Vagvolgyi C."/>
            <person name="Papp T."/>
            <person name="Martin F.M."/>
            <person name="Miettinen O."/>
            <person name="Hibbett D.S."/>
            <person name="Nagy L.G."/>
        </authorList>
    </citation>
    <scope>NUCLEOTIDE SEQUENCE [LARGE SCALE GENOMIC DNA]</scope>
    <source>
        <strain evidence="2 3">CBS 166.37</strain>
    </source>
</reference>
<evidence type="ECO:0000313" key="3">
    <source>
        <dbReference type="Proteomes" id="UP000308652"/>
    </source>
</evidence>
<sequence>MSEGGDEGNEDGGESSKDRVRAARKCAPMSQLVGAGIEVAIGVLAVLASKTKAGAGVCGACLAGVGAGVEVTARALAALASKAVCARSGNGDIGRAAWMGSCALAGVSAGVEVAMGTLATLKSRVEAGNGIEGAYLAGVGVGVEVATRALAALASQVKAVPHPLFTLAYAPLPTFALRALPCEDCIQSHPPSSNSLSALIYMPKPTRFSRTIIQQQSPAIRIPTAST</sequence>
<dbReference type="EMBL" id="ML213619">
    <property type="protein sequence ID" value="TFK35658.1"/>
    <property type="molecule type" value="Genomic_DNA"/>
</dbReference>
<dbReference type="AlphaFoldDB" id="A0A5C3LUK0"/>
<keyword evidence="3" id="KW-1185">Reference proteome</keyword>
<proteinExistence type="predicted"/>
<organism evidence="2 3">
    <name type="scientific">Crucibulum laeve</name>
    <dbReference type="NCBI Taxonomy" id="68775"/>
    <lineage>
        <taxon>Eukaryota</taxon>
        <taxon>Fungi</taxon>
        <taxon>Dikarya</taxon>
        <taxon>Basidiomycota</taxon>
        <taxon>Agaricomycotina</taxon>
        <taxon>Agaricomycetes</taxon>
        <taxon>Agaricomycetidae</taxon>
        <taxon>Agaricales</taxon>
        <taxon>Agaricineae</taxon>
        <taxon>Nidulariaceae</taxon>
        <taxon>Crucibulum</taxon>
    </lineage>
</organism>
<dbReference type="Proteomes" id="UP000308652">
    <property type="component" value="Unassembled WGS sequence"/>
</dbReference>
<protein>
    <submittedName>
        <fullName evidence="2">Uncharacterized protein</fullName>
    </submittedName>
</protein>
<name>A0A5C3LUK0_9AGAR</name>
<evidence type="ECO:0000256" key="1">
    <source>
        <dbReference type="SAM" id="MobiDB-lite"/>
    </source>
</evidence>
<evidence type="ECO:0000313" key="2">
    <source>
        <dbReference type="EMBL" id="TFK35658.1"/>
    </source>
</evidence>
<feature type="compositionally biased region" description="Acidic residues" evidence="1">
    <location>
        <begin position="1"/>
        <end position="13"/>
    </location>
</feature>
<gene>
    <name evidence="2" type="ORF">BDQ12DRAFT_725720</name>
</gene>
<accession>A0A5C3LUK0</accession>